<evidence type="ECO:0000256" key="1">
    <source>
        <dbReference type="ARBA" id="ARBA00022722"/>
    </source>
</evidence>
<dbReference type="Pfam" id="PF17846">
    <property type="entry name" value="XRN_M"/>
    <property type="match status" value="1"/>
</dbReference>
<evidence type="ECO:0000259" key="5">
    <source>
        <dbReference type="Pfam" id="PF17846"/>
    </source>
</evidence>
<name>A0A6C0AJ06_9ZZZZ</name>
<dbReference type="Pfam" id="PF03159">
    <property type="entry name" value="XRN_N"/>
    <property type="match status" value="1"/>
</dbReference>
<reference evidence="6" key="1">
    <citation type="journal article" date="2020" name="Nature">
        <title>Giant virus diversity and host interactions through global metagenomics.</title>
        <authorList>
            <person name="Schulz F."/>
            <person name="Roux S."/>
            <person name="Paez-Espino D."/>
            <person name="Jungbluth S."/>
            <person name="Walsh D.A."/>
            <person name="Denef V.J."/>
            <person name="McMahon K.D."/>
            <person name="Konstantinidis K.T."/>
            <person name="Eloe-Fadrosh E.A."/>
            <person name="Kyrpides N.C."/>
            <person name="Woyke T."/>
        </authorList>
    </citation>
    <scope>NUCLEOTIDE SEQUENCE</scope>
    <source>
        <strain evidence="6">GVMAG-S-1035237-23</strain>
    </source>
</reference>
<accession>A0A6C0AJ06</accession>
<keyword evidence="2" id="KW-0378">Hydrolase</keyword>
<keyword evidence="3" id="KW-0269">Exonuclease</keyword>
<feature type="domain" description="Xrn1 helical" evidence="5">
    <location>
        <begin position="315"/>
        <end position="390"/>
    </location>
</feature>
<dbReference type="InterPro" id="IPR041412">
    <property type="entry name" value="Xrn1_helical"/>
</dbReference>
<dbReference type="EMBL" id="MN740643">
    <property type="protein sequence ID" value="QHS79440.1"/>
    <property type="molecule type" value="Genomic_DNA"/>
</dbReference>
<dbReference type="InterPro" id="IPR004859">
    <property type="entry name" value="Xrn1_N"/>
</dbReference>
<dbReference type="GO" id="GO:0000956">
    <property type="term" value="P:nuclear-transcribed mRNA catabolic process"/>
    <property type="evidence" value="ECO:0007669"/>
    <property type="project" value="TreeGrafter"/>
</dbReference>
<feature type="domain" description="Xrn1 N-terminal" evidence="4">
    <location>
        <begin position="94"/>
        <end position="185"/>
    </location>
</feature>
<proteinExistence type="predicted"/>
<dbReference type="GO" id="GO:0003723">
    <property type="term" value="F:RNA binding"/>
    <property type="evidence" value="ECO:0007669"/>
    <property type="project" value="TreeGrafter"/>
</dbReference>
<dbReference type="Gene3D" id="3.40.50.12390">
    <property type="match status" value="1"/>
</dbReference>
<keyword evidence="1" id="KW-0540">Nuclease</keyword>
<dbReference type="InterPro" id="IPR027073">
    <property type="entry name" value="5_3_exoribonuclease"/>
</dbReference>
<evidence type="ECO:0000259" key="4">
    <source>
        <dbReference type="Pfam" id="PF03159"/>
    </source>
</evidence>
<evidence type="ECO:0000256" key="3">
    <source>
        <dbReference type="ARBA" id="ARBA00022839"/>
    </source>
</evidence>
<dbReference type="GO" id="GO:0004534">
    <property type="term" value="F:5'-3' RNA exonuclease activity"/>
    <property type="evidence" value="ECO:0007669"/>
    <property type="project" value="TreeGrafter"/>
</dbReference>
<organism evidence="6">
    <name type="scientific">viral metagenome</name>
    <dbReference type="NCBI Taxonomy" id="1070528"/>
    <lineage>
        <taxon>unclassified sequences</taxon>
        <taxon>metagenomes</taxon>
        <taxon>organismal metagenomes</taxon>
    </lineage>
</organism>
<evidence type="ECO:0000313" key="6">
    <source>
        <dbReference type="EMBL" id="QHS79440.1"/>
    </source>
</evidence>
<dbReference type="PANTHER" id="PTHR12341">
    <property type="entry name" value="5'-&gt;3' EXORIBONUCLEASE"/>
    <property type="match status" value="1"/>
</dbReference>
<evidence type="ECO:0000256" key="2">
    <source>
        <dbReference type="ARBA" id="ARBA00022801"/>
    </source>
</evidence>
<dbReference type="GO" id="GO:0005634">
    <property type="term" value="C:nucleus"/>
    <property type="evidence" value="ECO:0007669"/>
    <property type="project" value="TreeGrafter"/>
</dbReference>
<sequence>MGIPFYFASLIKSHRGITDSVKRGLPLEVDVLGVDFNCLIHRYLKEERPVESVVEAFAYLLEHVCRAKKVLIALDGLVPYAKIVQQRYRRMRIKEESVFDRNMISPDTPYMRELETALLAKFPYAEISRTTSPGEGEHKLIVDMKKIPVEQRRSVCIYGLDADLILICLQNKELSDRGRMHLLRESAEFDDPKLKSAEFATMNIWELSTQLPIPTEQYMALSMMCFGNDFMPNLGMFSLREDGYNRALHFYQDCGQPNLLTPEGRHAFLTYSASREMGVLRERISLRKRPEEKAVLGKDQTQFSRKYGLHILDGVEDMKPVVEAYWKTFHWSWHYFTQSSPINWGWVYPYADAPLVSDIVKYAETGVVKGKLNFTIADQLHFIMPRSSLKKTKRRVKFEDELHDEKTRNPWMKRHDWEMKPRISLPWNPNDQLTKICRLAS</sequence>
<protein>
    <recommendedName>
        <fullName evidence="7">Xrn1 N-terminal domain-containing protein</fullName>
    </recommendedName>
</protein>
<dbReference type="PANTHER" id="PTHR12341:SF41">
    <property type="entry name" value="5'-3' EXORIBONUCLEASE 2"/>
    <property type="match status" value="1"/>
</dbReference>
<evidence type="ECO:0008006" key="7">
    <source>
        <dbReference type="Google" id="ProtNLM"/>
    </source>
</evidence>
<dbReference type="AlphaFoldDB" id="A0A6C0AJ06"/>